<dbReference type="GO" id="GO:0016614">
    <property type="term" value="F:oxidoreductase activity, acting on CH-OH group of donors"/>
    <property type="evidence" value="ECO:0007669"/>
    <property type="project" value="UniProtKB-ARBA"/>
</dbReference>
<feature type="region of interest" description="Disordered" evidence="3">
    <location>
        <begin position="1"/>
        <end position="47"/>
    </location>
</feature>
<evidence type="ECO:0000256" key="2">
    <source>
        <dbReference type="ARBA" id="ARBA00023002"/>
    </source>
</evidence>
<dbReference type="PANTHER" id="PTHR48107:SF16">
    <property type="entry name" value="NADPH-DEPENDENT ALDEHYDE REDUCTASE 1, CHLOROPLASTIC"/>
    <property type="match status" value="1"/>
</dbReference>
<sequence length="298" mass="31360">MTDQLTFDDPRTRFPKIDPPKRQIQDEPGLQSEMKPTPDMGEATYRGTGRLTGRKALVTGGDSGIGGATAIAFAREGADVAIVHLPQEQPDADHVLEQIRAAGRRGVSIPGDLTDAAFCRELVATANRELGGLDALAIVAGKQITSTDLTELPDEQFVETYEVNVFSAFRIVQAAVPLLPPGSTIVLTASLETYQASPERIDYASTKAAINNLGKGMAQQLAEKGVRVNVVAPGPTWTALQVSGGIPKEEIADYGSDTPLGRAAQPAEMAPAYVFFSSPESSFVVGATLAVNGGTPTP</sequence>
<dbReference type="SUPFAM" id="SSF51735">
    <property type="entry name" value="NAD(P)-binding Rossmann-fold domains"/>
    <property type="match status" value="1"/>
</dbReference>
<evidence type="ECO:0000313" key="4">
    <source>
        <dbReference type="EMBL" id="RIX27622.1"/>
    </source>
</evidence>
<organism evidence="4 5">
    <name type="scientific">Amnibacterium setariae</name>
    <dbReference type="NCBI Taxonomy" id="2306585"/>
    <lineage>
        <taxon>Bacteria</taxon>
        <taxon>Bacillati</taxon>
        <taxon>Actinomycetota</taxon>
        <taxon>Actinomycetes</taxon>
        <taxon>Micrococcales</taxon>
        <taxon>Microbacteriaceae</taxon>
        <taxon>Amnibacterium</taxon>
    </lineage>
</organism>
<name>A0A3A1TTR7_9MICO</name>
<dbReference type="Proteomes" id="UP000265742">
    <property type="component" value="Unassembled WGS sequence"/>
</dbReference>
<dbReference type="PROSITE" id="PS00061">
    <property type="entry name" value="ADH_SHORT"/>
    <property type="match status" value="1"/>
</dbReference>
<dbReference type="InterPro" id="IPR002347">
    <property type="entry name" value="SDR_fam"/>
</dbReference>
<gene>
    <name evidence="4" type="ORF">D1781_08635</name>
</gene>
<dbReference type="InterPro" id="IPR036291">
    <property type="entry name" value="NAD(P)-bd_dom_sf"/>
</dbReference>
<dbReference type="PANTHER" id="PTHR48107">
    <property type="entry name" value="NADPH-DEPENDENT ALDEHYDE REDUCTASE-LIKE PROTEIN, CHLOROPLASTIC-RELATED"/>
    <property type="match status" value="1"/>
</dbReference>
<keyword evidence="5" id="KW-1185">Reference proteome</keyword>
<comment type="caution">
    <text evidence="4">The sequence shown here is derived from an EMBL/GenBank/DDBJ whole genome shotgun (WGS) entry which is preliminary data.</text>
</comment>
<reference evidence="5" key="1">
    <citation type="submission" date="2018-09" db="EMBL/GenBank/DDBJ databases">
        <authorList>
            <person name="Kim I."/>
        </authorList>
    </citation>
    <scope>NUCLEOTIDE SEQUENCE [LARGE SCALE GENOMIC DNA]</scope>
    <source>
        <strain evidence="5">DD4a</strain>
    </source>
</reference>
<dbReference type="FunFam" id="3.40.50.720:FF:000084">
    <property type="entry name" value="Short-chain dehydrogenase reductase"/>
    <property type="match status" value="1"/>
</dbReference>
<dbReference type="EMBL" id="QXTG01000002">
    <property type="protein sequence ID" value="RIX27622.1"/>
    <property type="molecule type" value="Genomic_DNA"/>
</dbReference>
<evidence type="ECO:0000313" key="5">
    <source>
        <dbReference type="Proteomes" id="UP000265742"/>
    </source>
</evidence>
<dbReference type="Gene3D" id="3.40.50.720">
    <property type="entry name" value="NAD(P)-binding Rossmann-like Domain"/>
    <property type="match status" value="1"/>
</dbReference>
<dbReference type="InterPro" id="IPR020904">
    <property type="entry name" value="Sc_DH/Rdtase_CS"/>
</dbReference>
<dbReference type="AlphaFoldDB" id="A0A3A1TTR7"/>
<keyword evidence="2" id="KW-0560">Oxidoreductase</keyword>
<comment type="similarity">
    <text evidence="1">Belongs to the short-chain dehydrogenases/reductases (SDR) family.</text>
</comment>
<dbReference type="PRINTS" id="PR00081">
    <property type="entry name" value="GDHRDH"/>
</dbReference>
<evidence type="ECO:0000256" key="1">
    <source>
        <dbReference type="ARBA" id="ARBA00006484"/>
    </source>
</evidence>
<evidence type="ECO:0000256" key="3">
    <source>
        <dbReference type="SAM" id="MobiDB-lite"/>
    </source>
</evidence>
<accession>A0A3A1TTR7</accession>
<dbReference type="Pfam" id="PF13561">
    <property type="entry name" value="adh_short_C2"/>
    <property type="match status" value="1"/>
</dbReference>
<dbReference type="RefSeq" id="WP_119481931.1">
    <property type="nucleotide sequence ID" value="NZ_QXTG01000002.1"/>
</dbReference>
<proteinExistence type="inferred from homology"/>
<protein>
    <submittedName>
        <fullName evidence="4">SDR family oxidoreductase</fullName>
    </submittedName>
</protein>
<feature type="compositionally biased region" description="Basic and acidic residues" evidence="3">
    <location>
        <begin position="8"/>
        <end position="25"/>
    </location>
</feature>